<sequence>MSEIVDFEIGPGLGQTLSRELRPRRGRKPQKPRQKPEEKKRRNSPGVGRIALVSTEERMTLRARLDDGYPLFFGGYGGWEDEPRPGQVSATVFRGASAPQLKLKLILGDWDLDLTDSKRDKNWVTGCERAMHMLDHFARLPVDAPRQERPTLLRIRGHVPHFNRRWFVQEIEWGEVDLLRGTRVRAFATVTLRMHVPVELLKRRDRIARRTKPHTVKEGEDLTKIVAREVANGKAEIAPARTFVIELNRLDRSARLKKGQRIKLPVGSWWKTALNESRANRAASQAASSLAAAVAAAATDLAARLGR</sequence>
<reference evidence="3" key="1">
    <citation type="submission" date="2023-07" db="EMBL/GenBank/DDBJ databases">
        <title>Conexibacter stalactiti sp. nov., isolated from stalactites in a lava cave and emended description of the genus Conexibacter.</title>
        <authorList>
            <person name="Lee S.D."/>
        </authorList>
    </citation>
    <scope>NUCLEOTIDE SEQUENCE [LARGE SCALE GENOMIC DNA]</scope>
    <source>
        <strain evidence="3">KCTC 39840</strain>
    </source>
</reference>
<protein>
    <recommendedName>
        <fullName evidence="4">LysM domain-containing protein</fullName>
    </recommendedName>
</protein>
<evidence type="ECO:0000313" key="2">
    <source>
        <dbReference type="EMBL" id="MDW5597660.1"/>
    </source>
</evidence>
<keyword evidence="3" id="KW-1185">Reference proteome</keyword>
<evidence type="ECO:0008006" key="4">
    <source>
        <dbReference type="Google" id="ProtNLM"/>
    </source>
</evidence>
<dbReference type="EMBL" id="JAWSTH010000097">
    <property type="protein sequence ID" value="MDW5597660.1"/>
    <property type="molecule type" value="Genomic_DNA"/>
</dbReference>
<organism evidence="2 3">
    <name type="scientific">Conexibacter stalactiti</name>
    <dbReference type="NCBI Taxonomy" id="1940611"/>
    <lineage>
        <taxon>Bacteria</taxon>
        <taxon>Bacillati</taxon>
        <taxon>Actinomycetota</taxon>
        <taxon>Thermoleophilia</taxon>
        <taxon>Solirubrobacterales</taxon>
        <taxon>Conexibacteraceae</taxon>
        <taxon>Conexibacter</taxon>
    </lineage>
</organism>
<dbReference type="RefSeq" id="WP_318600126.1">
    <property type="nucleotide sequence ID" value="NZ_JAWSTH010000097.1"/>
</dbReference>
<feature type="region of interest" description="Disordered" evidence="1">
    <location>
        <begin position="1"/>
        <end position="48"/>
    </location>
</feature>
<comment type="caution">
    <text evidence="2">The sequence shown here is derived from an EMBL/GenBank/DDBJ whole genome shotgun (WGS) entry which is preliminary data.</text>
</comment>
<dbReference type="Proteomes" id="UP001284601">
    <property type="component" value="Unassembled WGS sequence"/>
</dbReference>
<evidence type="ECO:0000313" key="3">
    <source>
        <dbReference type="Proteomes" id="UP001284601"/>
    </source>
</evidence>
<feature type="compositionally biased region" description="Basic residues" evidence="1">
    <location>
        <begin position="22"/>
        <end position="33"/>
    </location>
</feature>
<gene>
    <name evidence="2" type="ORF">R7226_25135</name>
</gene>
<proteinExistence type="predicted"/>
<evidence type="ECO:0000256" key="1">
    <source>
        <dbReference type="SAM" id="MobiDB-lite"/>
    </source>
</evidence>
<accession>A0ABU4HWP7</accession>
<name>A0ABU4HWP7_9ACTN</name>
<reference evidence="2 3" key="2">
    <citation type="submission" date="2023-10" db="EMBL/GenBank/DDBJ databases">
        <authorList>
            <person name="Han X.F."/>
        </authorList>
    </citation>
    <scope>NUCLEOTIDE SEQUENCE [LARGE SCALE GENOMIC DNA]</scope>
    <source>
        <strain evidence="2 3">KCTC 39840</strain>
    </source>
</reference>